<name>A0A8C5X8L3_9PASS</name>
<sequence length="119" mass="14063">DVYFKWKGPDDSHFVWKKNGQKMKTCIMEQSHILLDGKVHVLSWVKDSVAENTQYRCSFISKAGNMTSEVLITVEDKDTAGQDTWTKEFDNWRSAISEHDKMMQNWRKKWETCNKRNSL</sequence>
<evidence type="ECO:0000313" key="1">
    <source>
        <dbReference type="Ensembl" id="ENSMCSP00000018583.1"/>
    </source>
</evidence>
<dbReference type="SUPFAM" id="SSF48726">
    <property type="entry name" value="Immunoglobulin"/>
    <property type="match status" value="1"/>
</dbReference>
<dbReference type="Proteomes" id="UP000694560">
    <property type="component" value="Unplaced"/>
</dbReference>
<dbReference type="AlphaFoldDB" id="A0A8C5X8L3"/>
<dbReference type="InterPro" id="IPR036179">
    <property type="entry name" value="Ig-like_dom_sf"/>
</dbReference>
<protein>
    <recommendedName>
        <fullName evidence="3">Ig-like domain-containing protein</fullName>
    </recommendedName>
</protein>
<reference evidence="1" key="2">
    <citation type="submission" date="2025-09" db="UniProtKB">
        <authorList>
            <consortium name="Ensembl"/>
        </authorList>
    </citation>
    <scope>IDENTIFICATION</scope>
</reference>
<evidence type="ECO:0008006" key="3">
    <source>
        <dbReference type="Google" id="ProtNLM"/>
    </source>
</evidence>
<keyword evidence="2" id="KW-1185">Reference proteome</keyword>
<dbReference type="Ensembl" id="ENSMCST00000019049.1">
    <property type="protein sequence ID" value="ENSMCSP00000018583.1"/>
    <property type="gene ID" value="ENSMCSG00000013062.1"/>
</dbReference>
<organism evidence="1 2">
    <name type="scientific">Malurus cyaneus samueli</name>
    <dbReference type="NCBI Taxonomy" id="2593467"/>
    <lineage>
        <taxon>Eukaryota</taxon>
        <taxon>Metazoa</taxon>
        <taxon>Chordata</taxon>
        <taxon>Craniata</taxon>
        <taxon>Vertebrata</taxon>
        <taxon>Euteleostomi</taxon>
        <taxon>Archelosauria</taxon>
        <taxon>Archosauria</taxon>
        <taxon>Dinosauria</taxon>
        <taxon>Saurischia</taxon>
        <taxon>Theropoda</taxon>
        <taxon>Coelurosauria</taxon>
        <taxon>Aves</taxon>
        <taxon>Neognathae</taxon>
        <taxon>Neoaves</taxon>
        <taxon>Telluraves</taxon>
        <taxon>Australaves</taxon>
        <taxon>Passeriformes</taxon>
        <taxon>Meliphagoidea</taxon>
        <taxon>Maluridae</taxon>
        <taxon>Malurus</taxon>
    </lineage>
</organism>
<reference evidence="1" key="1">
    <citation type="submission" date="2025-08" db="UniProtKB">
        <authorList>
            <consortium name="Ensembl"/>
        </authorList>
    </citation>
    <scope>IDENTIFICATION</scope>
</reference>
<evidence type="ECO:0000313" key="2">
    <source>
        <dbReference type="Proteomes" id="UP000694560"/>
    </source>
</evidence>
<proteinExistence type="predicted"/>
<dbReference type="OrthoDB" id="9036696at2759"/>
<accession>A0A8C5X8L3</accession>